<dbReference type="Pfam" id="PF00560">
    <property type="entry name" value="LRR_1"/>
    <property type="match status" value="11"/>
</dbReference>
<keyword evidence="3" id="KW-0433">Leucine-rich repeat</keyword>
<evidence type="ECO:0000256" key="6">
    <source>
        <dbReference type="ARBA" id="ARBA00022989"/>
    </source>
</evidence>
<evidence type="ECO:0000256" key="2">
    <source>
        <dbReference type="ARBA" id="ARBA00009592"/>
    </source>
</evidence>
<feature type="transmembrane region" description="Helical" evidence="10">
    <location>
        <begin position="137"/>
        <end position="159"/>
    </location>
</feature>
<keyword evidence="4 10" id="KW-0812">Transmembrane</keyword>
<dbReference type="RefSeq" id="XP_040947690.1">
    <property type="nucleotide sequence ID" value="XM_041091756.1"/>
</dbReference>
<comment type="similarity">
    <text evidence="2">Belongs to the RLP family.</text>
</comment>
<evidence type="ECO:0000256" key="10">
    <source>
        <dbReference type="SAM" id="Phobius"/>
    </source>
</evidence>
<keyword evidence="12" id="KW-1185">Reference proteome</keyword>
<dbReference type="Gene3D" id="3.80.10.10">
    <property type="entry name" value="Ribonuclease Inhibitor"/>
    <property type="match status" value="6"/>
</dbReference>
<feature type="domain" description="Leucine-rich repeat-containing N-terminal plant-type" evidence="11">
    <location>
        <begin position="34"/>
        <end position="73"/>
    </location>
</feature>
<dbReference type="PANTHER" id="PTHR48062">
    <property type="entry name" value="RECEPTOR-LIKE PROTEIN 14"/>
    <property type="match status" value="1"/>
</dbReference>
<gene>
    <name evidence="13" type="primary">LOC107922194</name>
</gene>
<evidence type="ECO:0000259" key="11">
    <source>
        <dbReference type="Pfam" id="PF08263"/>
    </source>
</evidence>
<dbReference type="InterPro" id="IPR032675">
    <property type="entry name" value="LRR_dom_sf"/>
</dbReference>
<evidence type="ECO:0000256" key="9">
    <source>
        <dbReference type="ARBA" id="ARBA00023180"/>
    </source>
</evidence>
<evidence type="ECO:0000256" key="1">
    <source>
        <dbReference type="ARBA" id="ARBA00004251"/>
    </source>
</evidence>
<dbReference type="Pfam" id="PF08263">
    <property type="entry name" value="LRRNT_2"/>
    <property type="match status" value="1"/>
</dbReference>
<dbReference type="Proteomes" id="UP000818029">
    <property type="component" value="Chromosome A02"/>
</dbReference>
<dbReference type="SMART" id="SM00369">
    <property type="entry name" value="LRR_TYP"/>
    <property type="match status" value="16"/>
</dbReference>
<evidence type="ECO:0000256" key="4">
    <source>
        <dbReference type="ARBA" id="ARBA00022692"/>
    </source>
</evidence>
<dbReference type="GeneID" id="107922194"/>
<keyword evidence="6 10" id="KW-1133">Transmembrane helix</keyword>
<comment type="subcellular location">
    <subcellularLocation>
        <location evidence="1">Cell membrane</location>
        <topology evidence="1">Single-pass type I membrane protein</topology>
    </subcellularLocation>
</comment>
<proteinExistence type="inferred from homology"/>
<dbReference type="PRINTS" id="PR00019">
    <property type="entry name" value="LEURICHRPT"/>
</dbReference>
<sequence>MVMMEWKWLWFIRMAVMLLVLEVCRWCTIDACLEHERIALLHLKPFFNCGNPLKSWVDLKGSDCCKWERVKCNTTTRRVIQLSLNSTKWEYNVDYWYLNAWYLNASMFLPFEELKSLYLSGNAIGGNLENEGRAFNFSLITSFSIPLFSLLLIYNYFYFIEEKSPTACIYLKEHFYRIWKTIIHIDWNSLKNSILFHMRNLSSLKTLRLSGNQLKGRLVHIQDGTQLRLTNLEELDLSNNLFRNNTISFLGRLSSLKSLTLSGNHLQGSLDIKDGGRKLELTHLEELYLDYNQFNTSVFASLNKLSNLKYLGISANELKGSIDMKDLEALINLRELDMRYNELKDLVIHQELNVSSNVEEIYLDRSNLSNNILQSIGVFASLKTLSLDSCGLIGLLPNQGWCDLRNLEVLDVSDNALEGMLPPCFSNLTSLHELDILGNHFQIPLSFAPFANLSNLKALSIDENKMVMEPSFYTSIPKFQLEAISLSKCITSQQPSLKLPTFLYYQYDLRYVDLSQNNVSGTFPTWLLENNTKLGALILKGNSFTGPLSLPSAPNSNVPLIDISQNKLQGQVPSNICSTFPYLRLLFLSKNAFEGNIPLCLSGMKDLSFLDLSNNQLYGKVPKELITKGSLTILRLSNNNLSGNVVPVILNANGVQNLYLDGNNFSGEMINVDVSTFKFPNSLSEIDLSNNKLHGKLPRWIGNASFLEGLALSNNGFEGSIPMEFCNLNRLDFLDLSQNNLSGSIPSCFNPPYIEHVHLHGNRLISPLSLAFYNSSSLVTLDLSGNNLTGSIPKWINTLSSLSALLLKDNHFQGKVPVQLCKLHSLSIMDLSQNMFSGPIPSCLGNLSLPMQMKKTLEIVFYGPPIEEDESTRIPIELAMGYYYPGSYLEEVIEFTTKSGFYPYKGSILSYMTGIDLSCNNLTSHIPPELGNLSEIHSLNLSYNKLTRVIRSSFSKLQYIESLDLSYNNLSGEIRNQLVELNYLEVFSVAYNNLSGSIPEPKAQFGTFIENSYEGNPFLCGERWCDLRNLEVLDVSDNALGGMLPPCFSNLTSLRQLDISGNHFQIPLSFAPFANLSNLKALSIDANKMVMEPSFYTSIPNLKLPSFLYYQYDLRYVDLSQNNFSDTFPTWLLENNTKLGVLILRGNSFTGPLSLPSAPNSNVSLIDISQNKLQGQIPTNICSTFPHLRWLFLSKNAFEGNIPLCLSGMKDLSILDLSNNQLYGKVPKELITKGSLTILRLSNNNLNGNVVPMILNANGVQNLYLDGNNFSGEITNVDVSTFEFPNSLGEIDLSNNKLHGKLPRWIGNVSFFERLALSNNGFEGSIPLEFCKLNRLEFFDLSQNNLSGSIPSCFNPPIIEHVHLHRNRLRGPLSLAFYNSSSLVTLDLRGNNLIGSIPKWIDTLSSLSVLLLKDNHFRGKVPVQLCKLHSLSIIDLSQNMFSGPIPSCLGNLSLPMKTKKILEIRFYLPYIEADESTSIALRKMEMDSYYPESYLEEVIEFTTKSGFYSYKGDILSYMTGIDLSCNNLTGHIPPELGNLSEIHSLNLSHKKLTGVIPSSFSKLQHIESLDLSYNYLSGEIPNQLVELNSLEVFSLAYNNLSGSIPEPKAQFGTFIENSYKGNHFLCGAILHKSCSKTDSPSTVSTVLEDKREDGLIDTYDFCVSFLVSYIVVLLTIFVVLYINPYWRRAWFSLVGKYITTCHYSHVGSFLTYHIFKQCV</sequence>
<dbReference type="PANTHER" id="PTHR48062:SF37">
    <property type="entry name" value="LRR RECEPTOR-LIKE SERINE_THREONINE-PROTEIN KINASE FLS2"/>
    <property type="match status" value="1"/>
</dbReference>
<dbReference type="SMART" id="SM00365">
    <property type="entry name" value="LRR_SD22"/>
    <property type="match status" value="12"/>
</dbReference>
<organism evidence="12 13">
    <name type="scientific">Gossypium hirsutum</name>
    <name type="common">Upland cotton</name>
    <name type="synonym">Gossypium mexicanum</name>
    <dbReference type="NCBI Taxonomy" id="3635"/>
    <lineage>
        <taxon>Eukaryota</taxon>
        <taxon>Viridiplantae</taxon>
        <taxon>Streptophyta</taxon>
        <taxon>Embryophyta</taxon>
        <taxon>Tracheophyta</taxon>
        <taxon>Spermatophyta</taxon>
        <taxon>Magnoliopsida</taxon>
        <taxon>eudicotyledons</taxon>
        <taxon>Gunneridae</taxon>
        <taxon>Pentapetalae</taxon>
        <taxon>rosids</taxon>
        <taxon>malvids</taxon>
        <taxon>Malvales</taxon>
        <taxon>Malvaceae</taxon>
        <taxon>Malvoideae</taxon>
        <taxon>Gossypium</taxon>
    </lineage>
</organism>
<name>A0ABM2ZZJ6_GOSHI</name>
<keyword evidence="8" id="KW-0675">Receptor</keyword>
<feature type="transmembrane region" description="Helical" evidence="10">
    <location>
        <begin position="6"/>
        <end position="27"/>
    </location>
</feature>
<reference evidence="12" key="1">
    <citation type="journal article" date="2020" name="Nat. Genet.">
        <title>Genomic diversifications of five Gossypium allopolyploid species and their impact on cotton improvement.</title>
        <authorList>
            <person name="Chen Z.J."/>
            <person name="Sreedasyam A."/>
            <person name="Ando A."/>
            <person name="Song Q."/>
            <person name="De Santiago L.M."/>
            <person name="Hulse-Kemp A.M."/>
            <person name="Ding M."/>
            <person name="Ye W."/>
            <person name="Kirkbride R.C."/>
            <person name="Jenkins J."/>
            <person name="Plott C."/>
            <person name="Lovell J."/>
            <person name="Lin Y.M."/>
            <person name="Vaughn R."/>
            <person name="Liu B."/>
            <person name="Simpson S."/>
            <person name="Scheffler B.E."/>
            <person name="Wen L."/>
            <person name="Saski C.A."/>
            <person name="Grover C.E."/>
            <person name="Hu G."/>
            <person name="Conover J.L."/>
            <person name="Carlson J.W."/>
            <person name="Shu S."/>
            <person name="Boston L.B."/>
            <person name="Williams M."/>
            <person name="Peterson D.G."/>
            <person name="McGee K."/>
            <person name="Jones D.C."/>
            <person name="Wendel J.F."/>
            <person name="Stelly D.M."/>
            <person name="Grimwood J."/>
            <person name="Schmutz J."/>
        </authorList>
    </citation>
    <scope>NUCLEOTIDE SEQUENCE [LARGE SCALE GENOMIC DNA]</scope>
    <source>
        <strain evidence="12">cv. TM-1</strain>
    </source>
</reference>
<protein>
    <submittedName>
        <fullName evidence="13">Receptor-like protein 1</fullName>
    </submittedName>
</protein>
<keyword evidence="9" id="KW-0325">Glycoprotein</keyword>
<evidence type="ECO:0000256" key="3">
    <source>
        <dbReference type="ARBA" id="ARBA00022614"/>
    </source>
</evidence>
<feature type="transmembrane region" description="Helical" evidence="10">
    <location>
        <begin position="1663"/>
        <end position="1682"/>
    </location>
</feature>
<dbReference type="Pfam" id="PF13855">
    <property type="entry name" value="LRR_8"/>
    <property type="match status" value="3"/>
</dbReference>
<dbReference type="InterPro" id="IPR001611">
    <property type="entry name" value="Leu-rich_rpt"/>
</dbReference>
<dbReference type="InterPro" id="IPR051502">
    <property type="entry name" value="RLP_Defense_Trigger"/>
</dbReference>
<dbReference type="SUPFAM" id="SSF52058">
    <property type="entry name" value="L domain-like"/>
    <property type="match status" value="4"/>
</dbReference>
<evidence type="ECO:0000313" key="13">
    <source>
        <dbReference type="RefSeq" id="XP_040947690.1"/>
    </source>
</evidence>
<evidence type="ECO:0000256" key="7">
    <source>
        <dbReference type="ARBA" id="ARBA00023136"/>
    </source>
</evidence>
<keyword evidence="5" id="KW-0677">Repeat</keyword>
<dbReference type="InterPro" id="IPR003591">
    <property type="entry name" value="Leu-rich_rpt_typical-subtyp"/>
</dbReference>
<evidence type="ECO:0000256" key="8">
    <source>
        <dbReference type="ARBA" id="ARBA00023170"/>
    </source>
</evidence>
<dbReference type="InterPro" id="IPR013210">
    <property type="entry name" value="LRR_N_plant-typ"/>
</dbReference>
<evidence type="ECO:0000313" key="12">
    <source>
        <dbReference type="Proteomes" id="UP000818029"/>
    </source>
</evidence>
<accession>A0ABM2ZZJ6</accession>
<reference evidence="13" key="2">
    <citation type="submission" date="2025-08" db="UniProtKB">
        <authorList>
            <consortium name="RefSeq"/>
        </authorList>
    </citation>
    <scope>IDENTIFICATION</scope>
</reference>
<keyword evidence="7 10" id="KW-0472">Membrane</keyword>
<evidence type="ECO:0000256" key="5">
    <source>
        <dbReference type="ARBA" id="ARBA00022737"/>
    </source>
</evidence>